<comment type="caution">
    <text evidence="6">The sequence shown here is derived from an EMBL/GenBank/DDBJ whole genome shotgun (WGS) entry which is preliminary data.</text>
</comment>
<comment type="similarity">
    <text evidence="1">Belongs to the APC13 family.</text>
</comment>
<dbReference type="EMBL" id="VIFY01000021">
    <property type="protein sequence ID" value="TQB75356.1"/>
    <property type="molecule type" value="Genomic_DNA"/>
</dbReference>
<dbReference type="Pfam" id="PF05839">
    <property type="entry name" value="Apc13p"/>
    <property type="match status" value="1"/>
</dbReference>
<name>A0A507R1T6_MONPU</name>
<evidence type="ECO:0000256" key="4">
    <source>
        <dbReference type="ARBA" id="ARBA00022786"/>
    </source>
</evidence>
<sequence>MSKDSSPTNIHMHHPRLADYFEDFTRPYTSQPISTTNPHHYHHHGTTIGPNGLPITVNTNMNLTYGATGSGTSIPSFLPVEEIYVPPQYQPPNPEDEDDVVPDQHAAFGIARAMERRREAVWRDLGLEGLVTGRSFGQIQGQGQGQGQSLDIRRDVALRVKDAGRLMGGKRTICLR</sequence>
<dbReference type="Proteomes" id="UP000319663">
    <property type="component" value="Unassembled WGS sequence"/>
</dbReference>
<dbReference type="OrthoDB" id="2351920at2759"/>
<keyword evidence="2" id="KW-0132">Cell division</keyword>
<evidence type="ECO:0000313" key="6">
    <source>
        <dbReference type="EMBL" id="TQB75356.1"/>
    </source>
</evidence>
<dbReference type="InterPro" id="IPR008401">
    <property type="entry name" value="Apc13"/>
</dbReference>
<dbReference type="PANTHER" id="PTHR28526:SF1">
    <property type="entry name" value="ANAPHASE-PROMOTING COMPLEX SUBUNIT 13"/>
    <property type="match status" value="1"/>
</dbReference>
<keyword evidence="4" id="KW-0833">Ubl conjugation pathway</keyword>
<keyword evidence="5" id="KW-0131">Cell cycle</keyword>
<organism evidence="6 7">
    <name type="scientific">Monascus purpureus</name>
    <name type="common">Red mold</name>
    <name type="synonym">Monascus anka</name>
    <dbReference type="NCBI Taxonomy" id="5098"/>
    <lineage>
        <taxon>Eukaryota</taxon>
        <taxon>Fungi</taxon>
        <taxon>Dikarya</taxon>
        <taxon>Ascomycota</taxon>
        <taxon>Pezizomycotina</taxon>
        <taxon>Eurotiomycetes</taxon>
        <taxon>Eurotiomycetidae</taxon>
        <taxon>Eurotiales</taxon>
        <taxon>Aspergillaceae</taxon>
        <taxon>Monascus</taxon>
    </lineage>
</organism>
<keyword evidence="3" id="KW-0498">Mitosis</keyword>
<dbReference type="AlphaFoldDB" id="A0A507R1T6"/>
<gene>
    <name evidence="6" type="ORF">MPDQ_003333</name>
</gene>
<keyword evidence="7" id="KW-1185">Reference proteome</keyword>
<protein>
    <submittedName>
        <fullName evidence="6">Uncharacterized protein</fullName>
    </submittedName>
</protein>
<evidence type="ECO:0000256" key="2">
    <source>
        <dbReference type="ARBA" id="ARBA00022618"/>
    </source>
</evidence>
<accession>A0A507R1T6</accession>
<dbReference type="PANTHER" id="PTHR28526">
    <property type="entry name" value="ANAPHASE-PROMOTING COMPLEX SUBUNIT 13"/>
    <property type="match status" value="1"/>
</dbReference>
<dbReference type="GO" id="GO:0005680">
    <property type="term" value="C:anaphase-promoting complex"/>
    <property type="evidence" value="ECO:0007669"/>
    <property type="project" value="InterPro"/>
</dbReference>
<evidence type="ECO:0000256" key="5">
    <source>
        <dbReference type="ARBA" id="ARBA00023306"/>
    </source>
</evidence>
<dbReference type="GO" id="GO:0051301">
    <property type="term" value="P:cell division"/>
    <property type="evidence" value="ECO:0007669"/>
    <property type="project" value="UniProtKB-KW"/>
</dbReference>
<evidence type="ECO:0000313" key="7">
    <source>
        <dbReference type="Proteomes" id="UP000319663"/>
    </source>
</evidence>
<reference evidence="6 7" key="1">
    <citation type="submission" date="2019-06" db="EMBL/GenBank/DDBJ databases">
        <title>Wine fermentation using esterase from Monascus purpureus.</title>
        <authorList>
            <person name="Geng C."/>
            <person name="Zhang Y."/>
        </authorList>
    </citation>
    <scope>NUCLEOTIDE SEQUENCE [LARGE SCALE GENOMIC DNA]</scope>
    <source>
        <strain evidence="6">HQ1</strain>
    </source>
</reference>
<proteinExistence type="inferred from homology"/>
<evidence type="ECO:0000256" key="1">
    <source>
        <dbReference type="ARBA" id="ARBA00006940"/>
    </source>
</evidence>
<evidence type="ECO:0000256" key="3">
    <source>
        <dbReference type="ARBA" id="ARBA00022776"/>
    </source>
</evidence>